<dbReference type="VEuPathDB" id="FungiDB:VP01_48g4"/>
<name>A0A0L6UM57_9BASI</name>
<proteinExistence type="predicted"/>
<comment type="caution">
    <text evidence="1">The sequence shown here is derived from an EMBL/GenBank/DDBJ whole genome shotgun (WGS) entry which is preliminary data.</text>
</comment>
<accession>A0A0L6UM57</accession>
<gene>
    <name evidence="1" type="ORF">VP01_48g4</name>
</gene>
<organism evidence="1 2">
    <name type="scientific">Puccinia sorghi</name>
    <dbReference type="NCBI Taxonomy" id="27349"/>
    <lineage>
        <taxon>Eukaryota</taxon>
        <taxon>Fungi</taxon>
        <taxon>Dikarya</taxon>
        <taxon>Basidiomycota</taxon>
        <taxon>Pucciniomycotina</taxon>
        <taxon>Pucciniomycetes</taxon>
        <taxon>Pucciniales</taxon>
        <taxon>Pucciniaceae</taxon>
        <taxon>Puccinia</taxon>
    </lineage>
</organism>
<dbReference type="Proteomes" id="UP000037035">
    <property type="component" value="Unassembled WGS sequence"/>
</dbReference>
<protein>
    <submittedName>
        <fullName evidence="1">Uncharacterized protein</fullName>
    </submittedName>
</protein>
<dbReference type="EMBL" id="LAVV01010054">
    <property type="protein sequence ID" value="KNZ49614.1"/>
    <property type="molecule type" value="Genomic_DNA"/>
</dbReference>
<dbReference type="AlphaFoldDB" id="A0A0L6UM57"/>
<reference evidence="1 2" key="1">
    <citation type="submission" date="2015-08" db="EMBL/GenBank/DDBJ databases">
        <title>Next Generation Sequencing and Analysis of the Genome of Puccinia sorghi L Schw, the Causal Agent of Maize Common Rust.</title>
        <authorList>
            <person name="Rochi L."/>
            <person name="Burguener G."/>
            <person name="Darino M."/>
            <person name="Turjanski A."/>
            <person name="Kreff E."/>
            <person name="Dieguez M.J."/>
            <person name="Sacco F."/>
        </authorList>
    </citation>
    <scope>NUCLEOTIDE SEQUENCE [LARGE SCALE GENOMIC DNA]</scope>
    <source>
        <strain evidence="1 2">RO10H11247</strain>
    </source>
</reference>
<evidence type="ECO:0000313" key="2">
    <source>
        <dbReference type="Proteomes" id="UP000037035"/>
    </source>
</evidence>
<keyword evidence="2" id="KW-1185">Reference proteome</keyword>
<evidence type="ECO:0000313" key="1">
    <source>
        <dbReference type="EMBL" id="KNZ49614.1"/>
    </source>
</evidence>
<sequence>MAEDVDTASIRWWLSLLIAWRPLSINPQYFTHPCHCPIKNTKLPDCLKTQIEFFKQALCTSKSGFMYVFNKLSSQKLSLTIERLCSTGNTAFDRKFSCHLNFGFRKVLKITCCVIEALISLGRT</sequence>